<protein>
    <submittedName>
        <fullName evidence="2">DUF1311 domain-containing protein</fullName>
    </submittedName>
</protein>
<dbReference type="Proteomes" id="UP001193035">
    <property type="component" value="Unassembled WGS sequence"/>
</dbReference>
<dbReference type="InterPro" id="IPR052755">
    <property type="entry name" value="Lysozyme_Inhibitor_LprI"/>
</dbReference>
<dbReference type="EMBL" id="VCPD01000002">
    <property type="protein sequence ID" value="TMV09116.1"/>
    <property type="molecule type" value="Genomic_DNA"/>
</dbReference>
<evidence type="ECO:0000259" key="1">
    <source>
        <dbReference type="Pfam" id="PF07007"/>
    </source>
</evidence>
<accession>A0ABY2X1J7</accession>
<dbReference type="Pfam" id="PF07007">
    <property type="entry name" value="LprI"/>
    <property type="match status" value="1"/>
</dbReference>
<reference evidence="2 3" key="1">
    <citation type="submission" date="2019-05" db="EMBL/GenBank/DDBJ databases">
        <title>Ruegeria sp. nov., isolated from tidal flat.</title>
        <authorList>
            <person name="Kim W."/>
        </authorList>
    </citation>
    <scope>NUCLEOTIDE SEQUENCE [LARGE SCALE GENOMIC DNA]</scope>
    <source>
        <strain evidence="2 3">CAU 1488</strain>
    </source>
</reference>
<dbReference type="Gene3D" id="1.20.1270.180">
    <property type="match status" value="1"/>
</dbReference>
<sequence length="1034" mass="110355">MSQVQTLEIAGFLVSFRGVLVRGGEVDFRQVVVLSIFSSVLASALMIASQGKAGPPSFDCSRAGTPTEFAICASAELSQLDSQLATAYGAAHAAASPAERQQIKAAQVAWIGQRDACGSNAACLNDRMMRRLAELQSGRGGQVGNANPVLGQQHWTFATDEYSWFGRAAPAVAGGQPDVMFRCMAKGVDIASYPGDPSTVSLIPPHEGSLTILISKRLQPEAATAGALVGVSVAVDGIALGPSQLAFLQPEGAFAARVPKNHPMLEAMKRGGTLTFQNLSSGLILSVALRGSSSALTQLETFCNSPRRSLPTLPVLSGTEPFGVAGPASAAVSADVNAPVSIDESANSNSGRSRLIAFGATWFPNTIVEDTAVERKRFAGLVSLALLNLRKDDLGTLLSDQDAAIRQLAHFPEDRSRQIYKSATGRDEEHLAIRLSSIRLTPFEAQRLANEIRQSLPQLMEASAPEFPIMIRLYCYLNLGEYDFSTNSFPMQGASPVNHDKEACGDLALPLFVTVPLSGDPEVDLENFPERLPMEPAQAEALLQALGGIPKAPMYVDAELTAEWETGSPRGSQFKLSLTAAGPYFLTGPSDLQTPIVQMIGERKPTPGEILARKMSGEEAWDAGVSEDQSQLAELATLLSAETRGPVPIFEEPGKYGKLRFRGYMGACEDNPAQLCPFVPNPVNFRVHEDLGIPSDYIIGNNTGGVGSDLISGLGVILPSTEADYRMPMPANLLGKRPNVIFEFDLSDVFLVAGSRGPQPVLMVAGMPTSAGLVRGGDKEPYSWISLPQPEKRLETILEVAQTTAAETPSAVGSQVTNLALRGVRPGLSKMAAESEVRANMSVGWVGTFADLTIPEPFQEGVTAFVSSDGKEQIQLIESLDGTGTVQAIASSQWIKSTGSLDSVKVDLIKQMGNPQIFEEGNTRLRLVWSTRPLGEWSNQNPCFFKVEPSTSVRPTMEAVVGDGQVHTTPAHRFTPAIKIGGNLALKGMDMVSERLETPGAFRDCGQSLVVELIQTSDGILMLQGLVDLDGYQE</sequence>
<comment type="caution">
    <text evidence="2">The sequence shown here is derived from an EMBL/GenBank/DDBJ whole genome shotgun (WGS) entry which is preliminary data.</text>
</comment>
<feature type="domain" description="Lysozyme inhibitor LprI-like N-terminal" evidence="1">
    <location>
        <begin position="62"/>
        <end position="135"/>
    </location>
</feature>
<gene>
    <name evidence="2" type="ORF">FGK63_08380</name>
</gene>
<dbReference type="PANTHER" id="PTHR37549:SF1">
    <property type="entry name" value="LIPOPROTEIN LPRI"/>
    <property type="match status" value="1"/>
</dbReference>
<dbReference type="InterPro" id="IPR009739">
    <property type="entry name" value="LprI-like_N"/>
</dbReference>
<evidence type="ECO:0000313" key="2">
    <source>
        <dbReference type="EMBL" id="TMV09116.1"/>
    </source>
</evidence>
<dbReference type="PANTHER" id="PTHR37549">
    <property type="entry name" value="LIPOPROTEIN LPRI"/>
    <property type="match status" value="1"/>
</dbReference>
<keyword evidence="3" id="KW-1185">Reference proteome</keyword>
<name>A0ABY2X1J7_9RHOB</name>
<proteinExistence type="predicted"/>
<evidence type="ECO:0000313" key="3">
    <source>
        <dbReference type="Proteomes" id="UP001193035"/>
    </source>
</evidence>
<organism evidence="2 3">
    <name type="scientific">Ruegeria sediminis</name>
    <dbReference type="NCBI Taxonomy" id="2583820"/>
    <lineage>
        <taxon>Bacteria</taxon>
        <taxon>Pseudomonadati</taxon>
        <taxon>Pseudomonadota</taxon>
        <taxon>Alphaproteobacteria</taxon>
        <taxon>Rhodobacterales</taxon>
        <taxon>Roseobacteraceae</taxon>
        <taxon>Ruegeria</taxon>
    </lineage>
</organism>